<sequence>MTLERRSTLPKSESQTRVQSVERVFRLLEKLVMHTEMSLGQLAEEVGMHKSTAYRLLQTLIQLGYVEQNETQGSYRIGLRMIEMGGMAIRSWPLHRAAEPIMDHLASELGEAVNLAIEDGLEMVYVVTVDAYQPLRMQLNVGRRAPIHCTAVGKAALAHNPDLMRRLRDQKPVLQRFTDHTITNWDRLQVELDLILARGYAIDDEEQAEGARCVASPIVNHRNHVTAVLGISAPSAHLSRERADEVGPRIVDAARQISERLGYLGKA</sequence>
<dbReference type="PANTHER" id="PTHR30136:SF24">
    <property type="entry name" value="HTH-TYPE TRANSCRIPTIONAL REPRESSOR ALLR"/>
    <property type="match status" value="1"/>
</dbReference>
<feature type="domain" description="IclR-ED" evidence="7">
    <location>
        <begin position="80"/>
        <end position="263"/>
    </location>
</feature>
<dbReference type="SUPFAM" id="SSF55781">
    <property type="entry name" value="GAF domain-like"/>
    <property type="match status" value="1"/>
</dbReference>
<dbReference type="Pfam" id="PF01614">
    <property type="entry name" value="IclR_C"/>
    <property type="match status" value="1"/>
</dbReference>
<dbReference type="PROSITE" id="PS51078">
    <property type="entry name" value="ICLR_ED"/>
    <property type="match status" value="1"/>
</dbReference>
<dbReference type="SMART" id="SM00346">
    <property type="entry name" value="HTH_ICLR"/>
    <property type="match status" value="1"/>
</dbReference>
<keyword evidence="2" id="KW-0238">DNA-binding</keyword>
<dbReference type="AlphaFoldDB" id="A0A2T2WUK2"/>
<dbReference type="InterPro" id="IPR036388">
    <property type="entry name" value="WH-like_DNA-bd_sf"/>
</dbReference>
<dbReference type="GO" id="GO:0003677">
    <property type="term" value="F:DNA binding"/>
    <property type="evidence" value="ECO:0007669"/>
    <property type="project" value="UniProtKB-KW"/>
</dbReference>
<evidence type="ECO:0000256" key="4">
    <source>
        <dbReference type="ARBA" id="ARBA00058938"/>
    </source>
</evidence>
<reference evidence="8 9" key="1">
    <citation type="journal article" date="2014" name="BMC Genomics">
        <title>Comparison of environmental and isolate Sulfobacillus genomes reveals diverse carbon, sulfur, nitrogen, and hydrogen metabolisms.</title>
        <authorList>
            <person name="Justice N.B."/>
            <person name="Norman A."/>
            <person name="Brown C.T."/>
            <person name="Singh A."/>
            <person name="Thomas B.C."/>
            <person name="Banfield J.F."/>
        </authorList>
    </citation>
    <scope>NUCLEOTIDE SEQUENCE [LARGE SCALE GENOMIC DNA]</scope>
    <source>
        <strain evidence="8">AMDSBA1</strain>
    </source>
</reference>
<dbReference type="Gene3D" id="1.10.10.10">
    <property type="entry name" value="Winged helix-like DNA-binding domain superfamily/Winged helix DNA-binding domain"/>
    <property type="match status" value="1"/>
</dbReference>
<name>A0A2T2WUK2_9FIRM</name>
<dbReference type="FunFam" id="1.10.10.10:FF:000056">
    <property type="entry name" value="IclR family transcriptional regulator"/>
    <property type="match status" value="1"/>
</dbReference>
<proteinExistence type="predicted"/>
<dbReference type="Gene3D" id="3.30.450.40">
    <property type="match status" value="1"/>
</dbReference>
<dbReference type="PANTHER" id="PTHR30136">
    <property type="entry name" value="HELIX-TURN-HELIX TRANSCRIPTIONAL REGULATOR, ICLR FAMILY"/>
    <property type="match status" value="1"/>
</dbReference>
<dbReference type="PROSITE" id="PS51077">
    <property type="entry name" value="HTH_ICLR"/>
    <property type="match status" value="1"/>
</dbReference>
<dbReference type="InterPro" id="IPR036390">
    <property type="entry name" value="WH_DNA-bd_sf"/>
</dbReference>
<dbReference type="Proteomes" id="UP000242699">
    <property type="component" value="Unassembled WGS sequence"/>
</dbReference>
<dbReference type="InterPro" id="IPR029016">
    <property type="entry name" value="GAF-like_dom_sf"/>
</dbReference>
<protein>
    <recommendedName>
        <fullName evidence="5">Glycerol operon regulatory protein</fullName>
    </recommendedName>
</protein>
<dbReference type="InterPro" id="IPR014757">
    <property type="entry name" value="Tscrpt_reg_IclR_C"/>
</dbReference>
<dbReference type="Pfam" id="PF09339">
    <property type="entry name" value="HTH_IclR"/>
    <property type="match status" value="1"/>
</dbReference>
<dbReference type="SUPFAM" id="SSF46785">
    <property type="entry name" value="Winged helix' DNA-binding domain"/>
    <property type="match status" value="1"/>
</dbReference>
<dbReference type="GO" id="GO:0045892">
    <property type="term" value="P:negative regulation of DNA-templated transcription"/>
    <property type="evidence" value="ECO:0007669"/>
    <property type="project" value="TreeGrafter"/>
</dbReference>
<evidence type="ECO:0000259" key="6">
    <source>
        <dbReference type="PROSITE" id="PS51077"/>
    </source>
</evidence>
<evidence type="ECO:0000256" key="1">
    <source>
        <dbReference type="ARBA" id="ARBA00023015"/>
    </source>
</evidence>
<keyword evidence="3" id="KW-0804">Transcription</keyword>
<evidence type="ECO:0000259" key="7">
    <source>
        <dbReference type="PROSITE" id="PS51078"/>
    </source>
</evidence>
<organism evidence="8 9">
    <name type="scientific">Sulfobacillus benefaciens</name>
    <dbReference type="NCBI Taxonomy" id="453960"/>
    <lineage>
        <taxon>Bacteria</taxon>
        <taxon>Bacillati</taxon>
        <taxon>Bacillota</taxon>
        <taxon>Clostridia</taxon>
        <taxon>Eubacteriales</taxon>
        <taxon>Clostridiales Family XVII. Incertae Sedis</taxon>
        <taxon>Sulfobacillus</taxon>
    </lineage>
</organism>
<evidence type="ECO:0000313" key="9">
    <source>
        <dbReference type="Proteomes" id="UP000242699"/>
    </source>
</evidence>
<feature type="domain" description="HTH iclR-type" evidence="6">
    <location>
        <begin position="18"/>
        <end position="79"/>
    </location>
</feature>
<evidence type="ECO:0000313" key="8">
    <source>
        <dbReference type="EMBL" id="PSR25927.1"/>
    </source>
</evidence>
<gene>
    <name evidence="8" type="ORF">C7B43_15755</name>
</gene>
<comment type="function">
    <text evidence="4">May be an activator protein for the gylABX operon.</text>
</comment>
<dbReference type="EMBL" id="PXYT01000047">
    <property type="protein sequence ID" value="PSR25927.1"/>
    <property type="molecule type" value="Genomic_DNA"/>
</dbReference>
<evidence type="ECO:0000256" key="2">
    <source>
        <dbReference type="ARBA" id="ARBA00023125"/>
    </source>
</evidence>
<keyword evidence="1" id="KW-0805">Transcription regulation</keyword>
<comment type="caution">
    <text evidence="8">The sequence shown here is derived from an EMBL/GenBank/DDBJ whole genome shotgun (WGS) entry which is preliminary data.</text>
</comment>
<dbReference type="InterPro" id="IPR005471">
    <property type="entry name" value="Tscrpt_reg_IclR_N"/>
</dbReference>
<dbReference type="InterPro" id="IPR050707">
    <property type="entry name" value="HTH_MetabolicPath_Reg"/>
</dbReference>
<evidence type="ECO:0000256" key="3">
    <source>
        <dbReference type="ARBA" id="ARBA00023163"/>
    </source>
</evidence>
<dbReference type="GO" id="GO:0003700">
    <property type="term" value="F:DNA-binding transcription factor activity"/>
    <property type="evidence" value="ECO:0007669"/>
    <property type="project" value="TreeGrafter"/>
</dbReference>
<accession>A0A2T2WUK2</accession>
<evidence type="ECO:0000256" key="5">
    <source>
        <dbReference type="ARBA" id="ARBA00070406"/>
    </source>
</evidence>